<sequence>MNAADTISVITEVIGWFALAAGLTCLLLALLIRVADGRWLRTEAVVIDGDGDGGSIVRWFTDDGFQSRVLSADERAHVTNPDEEPAFYKEREPYRLRLHEPPTGRRVIRILGFVFIGIAAASAVIGVVLMFVG</sequence>
<evidence type="ECO:0000313" key="2">
    <source>
        <dbReference type="EMBL" id="SIO08432.1"/>
    </source>
</evidence>
<dbReference type="Proteomes" id="UP000184699">
    <property type="component" value="Unassembled WGS sequence"/>
</dbReference>
<evidence type="ECO:0000313" key="3">
    <source>
        <dbReference type="Proteomes" id="UP000184699"/>
    </source>
</evidence>
<keyword evidence="1" id="KW-1133">Transmembrane helix</keyword>
<name>A0A1N6GLY0_9MICO</name>
<evidence type="ECO:0000256" key="1">
    <source>
        <dbReference type="SAM" id="Phobius"/>
    </source>
</evidence>
<gene>
    <name evidence="2" type="ORF">SAMN05443544_2688</name>
</gene>
<dbReference type="OrthoDB" id="4991083at2"/>
<organism evidence="2 3">
    <name type="scientific">Agromyces cerinus subsp. cerinus</name>
    <dbReference type="NCBI Taxonomy" id="232089"/>
    <lineage>
        <taxon>Bacteria</taxon>
        <taxon>Bacillati</taxon>
        <taxon>Actinomycetota</taxon>
        <taxon>Actinomycetes</taxon>
        <taxon>Micrococcales</taxon>
        <taxon>Microbacteriaceae</taxon>
        <taxon>Agromyces</taxon>
    </lineage>
</organism>
<feature type="transmembrane region" description="Helical" evidence="1">
    <location>
        <begin position="107"/>
        <end position="132"/>
    </location>
</feature>
<keyword evidence="3" id="KW-1185">Reference proteome</keyword>
<keyword evidence="1" id="KW-0812">Transmembrane</keyword>
<keyword evidence="1" id="KW-0472">Membrane</keyword>
<dbReference type="EMBL" id="FSRJ01000003">
    <property type="protein sequence ID" value="SIO08432.1"/>
    <property type="molecule type" value="Genomic_DNA"/>
</dbReference>
<dbReference type="AlphaFoldDB" id="A0A1N6GLY0"/>
<proteinExistence type="predicted"/>
<accession>A0A1N6GLY0</accession>
<reference evidence="3" key="1">
    <citation type="submission" date="2016-11" db="EMBL/GenBank/DDBJ databases">
        <authorList>
            <person name="Varghese N."/>
            <person name="Submissions S."/>
        </authorList>
    </citation>
    <scope>NUCLEOTIDE SEQUENCE [LARGE SCALE GENOMIC DNA]</scope>
    <source>
        <strain evidence="3">DSM 8595</strain>
    </source>
</reference>
<dbReference type="RefSeq" id="WP_074260798.1">
    <property type="nucleotide sequence ID" value="NZ_FSRJ01000003.1"/>
</dbReference>
<feature type="transmembrane region" description="Helical" evidence="1">
    <location>
        <begin position="13"/>
        <end position="32"/>
    </location>
</feature>
<protein>
    <recommendedName>
        <fullName evidence="4">DUF3592 domain-containing protein</fullName>
    </recommendedName>
</protein>
<dbReference type="STRING" id="232089.SAMN05443544_2688"/>
<evidence type="ECO:0008006" key="4">
    <source>
        <dbReference type="Google" id="ProtNLM"/>
    </source>
</evidence>